<dbReference type="GO" id="GO:0005886">
    <property type="term" value="C:plasma membrane"/>
    <property type="evidence" value="ECO:0007669"/>
    <property type="project" value="UniProtKB-SubCell"/>
</dbReference>
<dbReference type="AlphaFoldDB" id="A0A367ZRL6"/>
<dbReference type="InterPro" id="IPR000515">
    <property type="entry name" value="MetI-like"/>
</dbReference>
<evidence type="ECO:0000256" key="3">
    <source>
        <dbReference type="ARBA" id="ARBA00022475"/>
    </source>
</evidence>
<evidence type="ECO:0000256" key="5">
    <source>
        <dbReference type="ARBA" id="ARBA00022989"/>
    </source>
</evidence>
<dbReference type="Proteomes" id="UP000252355">
    <property type="component" value="Unassembled WGS sequence"/>
</dbReference>
<organism evidence="9 10">
    <name type="scientific">Candidatus Ozemobacter sibiricus</name>
    <dbReference type="NCBI Taxonomy" id="2268124"/>
    <lineage>
        <taxon>Bacteria</taxon>
        <taxon>Candidatus Ozemobacteria</taxon>
        <taxon>Candidatus Ozemobacterales</taxon>
        <taxon>Candidatus Ozemobacteraceae</taxon>
        <taxon>Candidatus Ozemobacter</taxon>
    </lineage>
</organism>
<dbReference type="EMBL" id="QOQW01000004">
    <property type="protein sequence ID" value="RCK80784.1"/>
    <property type="molecule type" value="Genomic_DNA"/>
</dbReference>
<evidence type="ECO:0000256" key="7">
    <source>
        <dbReference type="RuleBase" id="RU363032"/>
    </source>
</evidence>
<keyword evidence="4 7" id="KW-0812">Transmembrane</keyword>
<dbReference type="Pfam" id="PF19300">
    <property type="entry name" value="BPD_transp_1_N"/>
    <property type="match status" value="1"/>
</dbReference>
<feature type="transmembrane region" description="Helical" evidence="7">
    <location>
        <begin position="134"/>
        <end position="156"/>
    </location>
</feature>
<evidence type="ECO:0000256" key="1">
    <source>
        <dbReference type="ARBA" id="ARBA00004651"/>
    </source>
</evidence>
<gene>
    <name evidence="9" type="ORF">OZSIB_2672</name>
</gene>
<dbReference type="CDD" id="cd06261">
    <property type="entry name" value="TM_PBP2"/>
    <property type="match status" value="1"/>
</dbReference>
<dbReference type="Gene3D" id="1.10.3720.10">
    <property type="entry name" value="MetI-like"/>
    <property type="match status" value="1"/>
</dbReference>
<reference evidence="9 10" key="1">
    <citation type="submission" date="2018-05" db="EMBL/GenBank/DDBJ databases">
        <title>A metagenomic window into the 2 km-deep terrestrial subsurface aquifer revealed taxonomically and functionally diverse microbial community comprising novel uncultured bacterial lineages.</title>
        <authorList>
            <person name="Kadnikov V.V."/>
            <person name="Mardanov A.V."/>
            <person name="Beletsky A.V."/>
            <person name="Banks D."/>
            <person name="Pimenov N.V."/>
            <person name="Frank Y.A."/>
            <person name="Karnachuk O.V."/>
            <person name="Ravin N.V."/>
        </authorList>
    </citation>
    <scope>NUCLEOTIDE SEQUENCE [LARGE SCALE GENOMIC DNA]</scope>
    <source>
        <strain evidence="9">BY5</strain>
    </source>
</reference>
<comment type="caution">
    <text evidence="9">The sequence shown here is derived from an EMBL/GenBank/DDBJ whole genome shotgun (WGS) entry which is preliminary data.</text>
</comment>
<dbReference type="GO" id="GO:0055085">
    <property type="term" value="P:transmembrane transport"/>
    <property type="evidence" value="ECO:0007669"/>
    <property type="project" value="InterPro"/>
</dbReference>
<dbReference type="Pfam" id="PF00528">
    <property type="entry name" value="BPD_transp_1"/>
    <property type="match status" value="1"/>
</dbReference>
<feature type="transmembrane region" description="Helical" evidence="7">
    <location>
        <begin position="101"/>
        <end position="122"/>
    </location>
</feature>
<protein>
    <submittedName>
        <fullName evidence="9">Dipeptide transport system permease protein DppB</fullName>
    </submittedName>
</protein>
<proteinExistence type="inferred from homology"/>
<keyword evidence="5 7" id="KW-1133">Transmembrane helix</keyword>
<keyword evidence="3" id="KW-1003">Cell membrane</keyword>
<dbReference type="PANTHER" id="PTHR43163">
    <property type="entry name" value="DIPEPTIDE TRANSPORT SYSTEM PERMEASE PROTEIN DPPB-RELATED"/>
    <property type="match status" value="1"/>
</dbReference>
<evidence type="ECO:0000256" key="2">
    <source>
        <dbReference type="ARBA" id="ARBA00022448"/>
    </source>
</evidence>
<dbReference type="InterPro" id="IPR045621">
    <property type="entry name" value="BPD_transp_1_N"/>
</dbReference>
<keyword evidence="2 7" id="KW-0813">Transport</keyword>
<evidence type="ECO:0000313" key="10">
    <source>
        <dbReference type="Proteomes" id="UP000252355"/>
    </source>
</evidence>
<dbReference type="PANTHER" id="PTHR43163:SF6">
    <property type="entry name" value="DIPEPTIDE TRANSPORT SYSTEM PERMEASE PROTEIN DPPB-RELATED"/>
    <property type="match status" value="1"/>
</dbReference>
<evidence type="ECO:0000313" key="9">
    <source>
        <dbReference type="EMBL" id="RCK80784.1"/>
    </source>
</evidence>
<keyword evidence="6 7" id="KW-0472">Membrane</keyword>
<dbReference type="InterPro" id="IPR035906">
    <property type="entry name" value="MetI-like_sf"/>
</dbReference>
<sequence length="314" mass="34242">MAEFALRRLLGTVPVIFGILAIAFVVLYLVPGDPAQTVAGPRASPEAIARIAAEMGLDRPLPERFLGYLRRLAVGDLGRSAVSDKPVADSIVEKFPYTLKLTVLAMAFSISLGLLAGILGAMYRGGVIDRLCTVLSVAGISIPIFLFGLVFLYVLAGKLKWFPTSAYRVGDAWWPLVLPAFTLGVRSAAFLARIVRSSLIEVLNQDFIRTARAKGVPASRILFRHALVNALIPIITVIGLDLSSFLNGSVIVETIFDVPGLGRFAMEAILQRDYPVIQGIVLFSAFIFVFVNFLLDLVYAWINPRVRDEMFGQA</sequence>
<comment type="similarity">
    <text evidence="7">Belongs to the binding-protein-dependent transport system permease family.</text>
</comment>
<evidence type="ECO:0000256" key="6">
    <source>
        <dbReference type="ARBA" id="ARBA00023136"/>
    </source>
</evidence>
<evidence type="ECO:0000256" key="4">
    <source>
        <dbReference type="ARBA" id="ARBA00022692"/>
    </source>
</evidence>
<feature type="domain" description="ABC transmembrane type-1" evidence="8">
    <location>
        <begin position="95"/>
        <end position="299"/>
    </location>
</feature>
<accession>A0A367ZRL6</accession>
<dbReference type="PROSITE" id="PS50928">
    <property type="entry name" value="ABC_TM1"/>
    <property type="match status" value="1"/>
</dbReference>
<feature type="transmembrane region" description="Helical" evidence="7">
    <location>
        <begin position="176"/>
        <end position="195"/>
    </location>
</feature>
<comment type="subcellular location">
    <subcellularLocation>
        <location evidence="1 7">Cell membrane</location>
        <topology evidence="1 7">Multi-pass membrane protein</topology>
    </subcellularLocation>
</comment>
<dbReference type="SUPFAM" id="SSF161098">
    <property type="entry name" value="MetI-like"/>
    <property type="match status" value="1"/>
</dbReference>
<evidence type="ECO:0000259" key="8">
    <source>
        <dbReference type="PROSITE" id="PS50928"/>
    </source>
</evidence>
<feature type="transmembrane region" description="Helical" evidence="7">
    <location>
        <begin position="221"/>
        <end position="240"/>
    </location>
</feature>
<name>A0A367ZRL6_9BACT</name>
<feature type="transmembrane region" description="Helical" evidence="7">
    <location>
        <begin position="9"/>
        <end position="30"/>
    </location>
</feature>
<feature type="transmembrane region" description="Helical" evidence="7">
    <location>
        <begin position="276"/>
        <end position="302"/>
    </location>
</feature>